<dbReference type="AlphaFoldDB" id="A0A975B404"/>
<dbReference type="EMBL" id="CP061799">
    <property type="protein sequence ID" value="QTA78351.1"/>
    <property type="molecule type" value="Genomic_DNA"/>
</dbReference>
<dbReference type="InterPro" id="IPR005368">
    <property type="entry name" value="UPF0175"/>
</dbReference>
<name>A0A975B404_9BACT</name>
<dbReference type="RefSeq" id="WP_207690222.1">
    <property type="nucleotide sequence ID" value="NZ_CP061799.1"/>
</dbReference>
<dbReference type="Proteomes" id="UP000663720">
    <property type="component" value="Chromosome"/>
</dbReference>
<dbReference type="Pfam" id="PF03683">
    <property type="entry name" value="UPF0175"/>
    <property type="match status" value="1"/>
</dbReference>
<keyword evidence="2" id="KW-1185">Reference proteome</keyword>
<proteinExistence type="predicted"/>
<evidence type="ECO:0000313" key="2">
    <source>
        <dbReference type="Proteomes" id="UP000663720"/>
    </source>
</evidence>
<accession>A0A975B404</accession>
<dbReference type="KEGG" id="dli:dnl_05730"/>
<evidence type="ECO:0000313" key="1">
    <source>
        <dbReference type="EMBL" id="QTA78351.1"/>
    </source>
</evidence>
<protein>
    <submittedName>
        <fullName evidence="1">UPF0175</fullName>
    </submittedName>
</protein>
<organism evidence="1 2">
    <name type="scientific">Desulfonema limicola</name>
    <dbReference type="NCBI Taxonomy" id="45656"/>
    <lineage>
        <taxon>Bacteria</taxon>
        <taxon>Pseudomonadati</taxon>
        <taxon>Thermodesulfobacteriota</taxon>
        <taxon>Desulfobacteria</taxon>
        <taxon>Desulfobacterales</taxon>
        <taxon>Desulfococcaceae</taxon>
        <taxon>Desulfonema</taxon>
    </lineage>
</organism>
<gene>
    <name evidence="1" type="ORF">dnl_05730</name>
</gene>
<sequence length="92" mass="10712">MTKSVLTIQIPQPLLEFGFNAEQIQHRITEWLVLSLFTEEKISSGKASQFLNISRIEFLDLLRKRGISYINYNDDELDEEFSAVQHLNLKAK</sequence>
<reference evidence="1" key="1">
    <citation type="journal article" date="2021" name="Microb. Physiol.">
        <title>Proteogenomic Insights into the Physiology of Marine, Sulfate-Reducing, Filamentous Desulfonema limicola and Desulfonema magnum.</title>
        <authorList>
            <person name="Schnaars V."/>
            <person name="Wohlbrand L."/>
            <person name="Scheve S."/>
            <person name="Hinrichs C."/>
            <person name="Reinhardt R."/>
            <person name="Rabus R."/>
        </authorList>
    </citation>
    <scope>NUCLEOTIDE SEQUENCE</scope>
    <source>
        <strain evidence="1">5ac10</strain>
    </source>
</reference>